<evidence type="ECO:0000313" key="3">
    <source>
        <dbReference type="Proteomes" id="UP000078386"/>
    </source>
</evidence>
<keyword evidence="1" id="KW-1133">Transmembrane helix</keyword>
<organism evidence="2 3">
    <name type="scientific">Kluyvera georgiana ATCC 51603</name>
    <dbReference type="NCBI Taxonomy" id="1354264"/>
    <lineage>
        <taxon>Bacteria</taxon>
        <taxon>Pseudomonadati</taxon>
        <taxon>Pseudomonadota</taxon>
        <taxon>Gammaproteobacteria</taxon>
        <taxon>Enterobacterales</taxon>
        <taxon>Enterobacteriaceae</taxon>
        <taxon>Kluyvera</taxon>
    </lineage>
</organism>
<name>A0A1B7JW92_9ENTR</name>
<protein>
    <submittedName>
        <fullName evidence="2">Uncharacterized protein</fullName>
    </submittedName>
</protein>
<comment type="caution">
    <text evidence="2">The sequence shown here is derived from an EMBL/GenBank/DDBJ whole genome shotgun (WGS) entry which is preliminary data.</text>
</comment>
<dbReference type="EMBL" id="LXEU01000051">
    <property type="protein sequence ID" value="OAT52145.1"/>
    <property type="molecule type" value="Genomic_DNA"/>
</dbReference>
<dbReference type="PATRIC" id="fig|1354264.4.peg.2794"/>
<dbReference type="Proteomes" id="UP000078386">
    <property type="component" value="Unassembled WGS sequence"/>
</dbReference>
<evidence type="ECO:0000256" key="1">
    <source>
        <dbReference type="SAM" id="Phobius"/>
    </source>
</evidence>
<gene>
    <name evidence="2" type="ORF">M989_02682</name>
</gene>
<dbReference type="RefSeq" id="WP_064546095.1">
    <property type="nucleotide sequence ID" value="NZ_LXEU01000051.1"/>
</dbReference>
<proteinExistence type="predicted"/>
<keyword evidence="1" id="KW-0472">Membrane</keyword>
<accession>A0A1B7JW92</accession>
<reference evidence="2 3" key="1">
    <citation type="submission" date="2016-04" db="EMBL/GenBank/DDBJ databases">
        <title>ATOL: Assembling a taxonomically balanced genome-scale reconstruction of the evolutionary history of the Enterobacteriaceae.</title>
        <authorList>
            <person name="Plunkett G.III."/>
            <person name="Neeno-Eckwall E.C."/>
            <person name="Glasner J.D."/>
            <person name="Perna N.T."/>
        </authorList>
    </citation>
    <scope>NUCLEOTIDE SEQUENCE [LARGE SCALE GENOMIC DNA]</scope>
    <source>
        <strain evidence="2 3">ATCC 51603</strain>
    </source>
</reference>
<feature type="transmembrane region" description="Helical" evidence="1">
    <location>
        <begin position="6"/>
        <end position="26"/>
    </location>
</feature>
<keyword evidence="1" id="KW-0812">Transmembrane</keyword>
<keyword evidence="3" id="KW-1185">Reference proteome</keyword>
<dbReference type="AlphaFoldDB" id="A0A1B7JW92"/>
<evidence type="ECO:0000313" key="2">
    <source>
        <dbReference type="EMBL" id="OAT52145.1"/>
    </source>
</evidence>
<sequence length="153" mass="16582">MATQGSIMTAALPFGCGLCVYWCIFLPSRNAKSPAIARNRIGHNPTIDIAVSPLRKINEGSKGQARGLLGKRSLMSDSRSLKIKKATRWQPLYEVKMLCVLARNGDVTGVLMQCIPRIPLSYRRKTKAPTGGALAIFKLSLNVAAIVAQLCQA</sequence>